<protein>
    <submittedName>
        <fullName evidence="2">SHOCT domain-containing protein</fullName>
    </submittedName>
</protein>
<feature type="domain" description="SHOCT" evidence="1">
    <location>
        <begin position="181"/>
        <end position="208"/>
    </location>
</feature>
<dbReference type="RefSeq" id="WP_318353116.1">
    <property type="nucleotide sequence ID" value="NZ_JAWQEV010000002.1"/>
</dbReference>
<evidence type="ECO:0000259" key="1">
    <source>
        <dbReference type="Pfam" id="PF09851"/>
    </source>
</evidence>
<dbReference type="EMBL" id="JAWQEV010000002">
    <property type="protein sequence ID" value="MDW4572591.1"/>
    <property type="molecule type" value="Genomic_DNA"/>
</dbReference>
<organism evidence="2 3">
    <name type="scientific">Microbacterium arthrosphaerae</name>
    <dbReference type="NCBI Taxonomy" id="792652"/>
    <lineage>
        <taxon>Bacteria</taxon>
        <taxon>Bacillati</taxon>
        <taxon>Actinomycetota</taxon>
        <taxon>Actinomycetes</taxon>
        <taxon>Micrococcales</taxon>
        <taxon>Microbacteriaceae</taxon>
        <taxon>Microbacterium</taxon>
    </lineage>
</organism>
<dbReference type="InterPro" id="IPR018649">
    <property type="entry name" value="SHOCT"/>
</dbReference>
<keyword evidence="3" id="KW-1185">Reference proteome</keyword>
<comment type="caution">
    <text evidence="2">The sequence shown here is derived from an EMBL/GenBank/DDBJ whole genome shotgun (WGS) entry which is preliminary data.</text>
</comment>
<dbReference type="Pfam" id="PF09851">
    <property type="entry name" value="SHOCT"/>
    <property type="match status" value="1"/>
</dbReference>
<gene>
    <name evidence="2" type="ORF">R8Z58_07335</name>
</gene>
<proteinExistence type="predicted"/>
<reference evidence="2 3" key="1">
    <citation type="submission" date="2023-11" db="EMBL/GenBank/DDBJ databases">
        <title>Draft genome sequence of Microbacterium arthrosphaerae JCM 30492.</title>
        <authorList>
            <person name="Zhang G."/>
            <person name="Ding Y."/>
        </authorList>
    </citation>
    <scope>NUCLEOTIDE SEQUENCE [LARGE SCALE GENOMIC DNA]</scope>
    <source>
        <strain evidence="2 3">JCM 30492</strain>
    </source>
</reference>
<sequence length="211" mass="22054">MATGKVIGGHYLNAFVSPIIGSTLVVQAPFKPRKLTSDNVATWAEVPTDSKGNPLSAVGQAVAAAAIPGRFGKAASAAVGATFDALGPSHIVRVDWVDGKQSLIKLPDSLYKHFAVMLSARHVPDPEPAVTQEPAPQPAAPTVTDKAFDLVSGIVKDRWPSKSAPLAGTETAAAPQVDITEQLTKLASLRDAGVLTDEEFTTKKAELLARL</sequence>
<evidence type="ECO:0000313" key="3">
    <source>
        <dbReference type="Proteomes" id="UP001283109"/>
    </source>
</evidence>
<dbReference type="Proteomes" id="UP001283109">
    <property type="component" value="Unassembled WGS sequence"/>
</dbReference>
<evidence type="ECO:0000313" key="2">
    <source>
        <dbReference type="EMBL" id="MDW4572591.1"/>
    </source>
</evidence>
<accession>A0ABU4GZS6</accession>
<name>A0ABU4GZS6_9MICO</name>